<evidence type="ECO:0000256" key="2">
    <source>
        <dbReference type="ARBA" id="ARBA00022603"/>
    </source>
</evidence>
<feature type="region of interest" description="Disordered" evidence="8">
    <location>
        <begin position="1"/>
        <end position="67"/>
    </location>
</feature>
<proteinExistence type="predicted"/>
<dbReference type="CDD" id="cd02440">
    <property type="entry name" value="AdoMet_MTases"/>
    <property type="match status" value="1"/>
</dbReference>
<sequence>MSGSKVECDSFSVRNDAPVADKAGTIGDNTGAHEDSVGKTGEGPNNTSVPSDLSTRARHEESQGHGSVVATHYNTLEERGLAERCKSRIFYLRNFNNWIKSMMINEYLSKSWQGKPRGAPMRVLDMCCGKGGDLLKWRRGNITHLVCADIAEVSVEQCQVRYNDLQNRSKNERGFAPVFTAEFISADCTKVRLRERYKDPSMELDLVSCQFSFHYCFESLPQAENMVRNAAECLRPGGYFIGTIPDAYEIMNRQQNTGGTFGNEIYKVEFQCDMKPPLPLFGAKYNFHLEGVVDCPEFLVHFPTLVKLAEKYGLQLIAKEHFGDYYQKVKEEGRSLLGKMQALETYPPFHEAPLLGHVPDDYEHVQQYMQKSTGHRKVGTLSKSEWEAASLYLVFAFQKDKTWRRAEERSECGDRREATKKQVSEDVSDSSVSKHLISADPTVGGDGENL</sequence>
<name>A0A067RLV0_ZOONE</name>
<evidence type="ECO:0000256" key="5">
    <source>
        <dbReference type="ARBA" id="ARBA00022884"/>
    </source>
</evidence>
<dbReference type="InterPro" id="IPR029063">
    <property type="entry name" value="SAM-dependent_MTases_sf"/>
</dbReference>
<dbReference type="STRING" id="136037.A0A067RLV0"/>
<evidence type="ECO:0000313" key="10">
    <source>
        <dbReference type="EMBL" id="KDR24008.1"/>
    </source>
</evidence>
<dbReference type="PANTHER" id="PTHR12189">
    <property type="entry name" value="MRNA GUANINE-7- METHYLTRANSFERASE"/>
    <property type="match status" value="1"/>
</dbReference>
<dbReference type="SUPFAM" id="SSF53335">
    <property type="entry name" value="S-adenosyl-L-methionine-dependent methyltransferases"/>
    <property type="match status" value="1"/>
</dbReference>
<dbReference type="EC" id="2.1.1.56" evidence="1"/>
<evidence type="ECO:0000256" key="6">
    <source>
        <dbReference type="ARBA" id="ARBA00023042"/>
    </source>
</evidence>
<organism evidence="10 11">
    <name type="scientific">Zootermopsis nevadensis</name>
    <name type="common">Dampwood termite</name>
    <dbReference type="NCBI Taxonomy" id="136037"/>
    <lineage>
        <taxon>Eukaryota</taxon>
        <taxon>Metazoa</taxon>
        <taxon>Ecdysozoa</taxon>
        <taxon>Arthropoda</taxon>
        <taxon>Hexapoda</taxon>
        <taxon>Insecta</taxon>
        <taxon>Pterygota</taxon>
        <taxon>Neoptera</taxon>
        <taxon>Polyneoptera</taxon>
        <taxon>Dictyoptera</taxon>
        <taxon>Blattodea</taxon>
        <taxon>Blattoidea</taxon>
        <taxon>Termitoidae</taxon>
        <taxon>Termopsidae</taxon>
        <taxon>Zootermopsis</taxon>
    </lineage>
</organism>
<dbReference type="EMBL" id="KK852432">
    <property type="protein sequence ID" value="KDR24008.1"/>
    <property type="molecule type" value="Genomic_DNA"/>
</dbReference>
<comment type="catalytic activity">
    <reaction evidence="7">
        <text>a 5'-end (5'-triphosphoguanosine)-ribonucleoside in mRNA + S-adenosyl-L-methionine = a 5'-end (N(7)-methyl 5'-triphosphoguanosine)-ribonucleoside in mRNA + S-adenosyl-L-homocysteine</text>
        <dbReference type="Rhea" id="RHEA:67008"/>
        <dbReference type="Rhea" id="RHEA-COMP:17166"/>
        <dbReference type="Rhea" id="RHEA-COMP:17167"/>
        <dbReference type="ChEBI" id="CHEBI:57856"/>
        <dbReference type="ChEBI" id="CHEBI:59789"/>
        <dbReference type="ChEBI" id="CHEBI:156461"/>
        <dbReference type="ChEBI" id="CHEBI:167617"/>
        <dbReference type="EC" id="2.1.1.56"/>
    </reaction>
</comment>
<protein>
    <recommendedName>
        <fullName evidence="1">mRNA (guanine-N(7))-methyltransferase</fullName>
        <ecNumber evidence="1">2.1.1.56</ecNumber>
    </recommendedName>
</protein>
<evidence type="ECO:0000256" key="4">
    <source>
        <dbReference type="ARBA" id="ARBA00022691"/>
    </source>
</evidence>
<keyword evidence="6" id="KW-0507">mRNA processing</keyword>
<evidence type="ECO:0000256" key="3">
    <source>
        <dbReference type="ARBA" id="ARBA00022679"/>
    </source>
</evidence>
<dbReference type="GO" id="GO:0005634">
    <property type="term" value="C:nucleus"/>
    <property type="evidence" value="ECO:0007669"/>
    <property type="project" value="TreeGrafter"/>
</dbReference>
<keyword evidence="2 10" id="KW-0489">Methyltransferase</keyword>
<keyword evidence="6" id="KW-0506">mRNA capping</keyword>
<keyword evidence="11" id="KW-1185">Reference proteome</keyword>
<keyword evidence="3 10" id="KW-0808">Transferase</keyword>
<dbReference type="InterPro" id="IPR039753">
    <property type="entry name" value="RG7MT1"/>
</dbReference>
<dbReference type="OrthoDB" id="10248867at2759"/>
<dbReference type="PANTHER" id="PTHR12189:SF2">
    <property type="entry name" value="MRNA CAP GUANINE-N7 METHYLTRANSFERASE"/>
    <property type="match status" value="1"/>
</dbReference>
<feature type="region of interest" description="Disordered" evidence="8">
    <location>
        <begin position="406"/>
        <end position="450"/>
    </location>
</feature>
<dbReference type="InterPro" id="IPR004971">
    <property type="entry name" value="mRNA_G-N7_MeTrfase_dom"/>
</dbReference>
<reference evidence="10 11" key="1">
    <citation type="journal article" date="2014" name="Nat. Commun.">
        <title>Molecular traces of alternative social organization in a termite genome.</title>
        <authorList>
            <person name="Terrapon N."/>
            <person name="Li C."/>
            <person name="Robertson H.M."/>
            <person name="Ji L."/>
            <person name="Meng X."/>
            <person name="Booth W."/>
            <person name="Chen Z."/>
            <person name="Childers C.P."/>
            <person name="Glastad K.M."/>
            <person name="Gokhale K."/>
            <person name="Gowin J."/>
            <person name="Gronenberg W."/>
            <person name="Hermansen R.A."/>
            <person name="Hu H."/>
            <person name="Hunt B.G."/>
            <person name="Huylmans A.K."/>
            <person name="Khalil S.M."/>
            <person name="Mitchell R.D."/>
            <person name="Munoz-Torres M.C."/>
            <person name="Mustard J.A."/>
            <person name="Pan H."/>
            <person name="Reese J.T."/>
            <person name="Scharf M.E."/>
            <person name="Sun F."/>
            <person name="Vogel H."/>
            <person name="Xiao J."/>
            <person name="Yang W."/>
            <person name="Yang Z."/>
            <person name="Yang Z."/>
            <person name="Zhou J."/>
            <person name="Zhu J."/>
            <person name="Brent C.S."/>
            <person name="Elsik C.G."/>
            <person name="Goodisman M.A."/>
            <person name="Liberles D.A."/>
            <person name="Roe R.M."/>
            <person name="Vargo E.L."/>
            <person name="Vilcinskas A."/>
            <person name="Wang J."/>
            <person name="Bornberg-Bauer E."/>
            <person name="Korb J."/>
            <person name="Zhang G."/>
            <person name="Liebig J."/>
        </authorList>
    </citation>
    <scope>NUCLEOTIDE SEQUENCE [LARGE SCALE GENOMIC DNA]</scope>
    <source>
        <tissue evidence="10">Whole organism</tissue>
    </source>
</reference>
<dbReference type="PROSITE" id="PS51562">
    <property type="entry name" value="RNA_CAP0_MT"/>
    <property type="match status" value="1"/>
</dbReference>
<feature type="domain" description="MRNA cap 0 methyltransferase" evidence="9">
    <location>
        <begin position="87"/>
        <end position="400"/>
    </location>
</feature>
<evidence type="ECO:0000259" key="9">
    <source>
        <dbReference type="PROSITE" id="PS51562"/>
    </source>
</evidence>
<dbReference type="FunCoup" id="A0A067RLV0">
    <property type="interactions" value="1931"/>
</dbReference>
<dbReference type="GO" id="GO:0004482">
    <property type="term" value="F:mRNA 5'-cap (guanine-N7-)-methyltransferase activity"/>
    <property type="evidence" value="ECO:0007669"/>
    <property type="project" value="UniProtKB-EC"/>
</dbReference>
<keyword evidence="4" id="KW-0949">S-adenosyl-L-methionine</keyword>
<feature type="compositionally biased region" description="Basic and acidic residues" evidence="8">
    <location>
        <begin position="406"/>
        <end position="424"/>
    </location>
</feature>
<gene>
    <name evidence="10" type="ORF">L798_07950</name>
</gene>
<dbReference type="Proteomes" id="UP000027135">
    <property type="component" value="Unassembled WGS sequence"/>
</dbReference>
<evidence type="ECO:0000256" key="7">
    <source>
        <dbReference type="ARBA" id="ARBA00044712"/>
    </source>
</evidence>
<feature type="compositionally biased region" description="Polar residues" evidence="8">
    <location>
        <begin position="43"/>
        <end position="54"/>
    </location>
</feature>
<dbReference type="AlphaFoldDB" id="A0A067RLV0"/>
<accession>A0A067RLV0</accession>
<dbReference type="Gene3D" id="3.40.50.150">
    <property type="entry name" value="Vaccinia Virus protein VP39"/>
    <property type="match status" value="1"/>
</dbReference>
<keyword evidence="5" id="KW-0694">RNA-binding</keyword>
<dbReference type="Pfam" id="PF03291">
    <property type="entry name" value="mRNA_G-N7_MeTrfase"/>
    <property type="match status" value="1"/>
</dbReference>
<evidence type="ECO:0000256" key="8">
    <source>
        <dbReference type="SAM" id="MobiDB-lite"/>
    </source>
</evidence>
<evidence type="ECO:0000313" key="11">
    <source>
        <dbReference type="Proteomes" id="UP000027135"/>
    </source>
</evidence>
<dbReference type="InParanoid" id="A0A067RLV0"/>
<dbReference type="GO" id="GO:0003723">
    <property type="term" value="F:RNA binding"/>
    <property type="evidence" value="ECO:0007669"/>
    <property type="project" value="UniProtKB-KW"/>
</dbReference>
<evidence type="ECO:0000256" key="1">
    <source>
        <dbReference type="ARBA" id="ARBA00011926"/>
    </source>
</evidence>
<dbReference type="OMA" id="HYCFESM"/>
<dbReference type="eggNOG" id="KOG1975">
    <property type="taxonomic scope" value="Eukaryota"/>
</dbReference>